<accession>A0ABV7G2V5</accession>
<evidence type="ECO:0000313" key="2">
    <source>
        <dbReference type="EMBL" id="MFC3125873.1"/>
    </source>
</evidence>
<dbReference type="SMART" id="SM00028">
    <property type="entry name" value="TPR"/>
    <property type="match status" value="3"/>
</dbReference>
<sequence length="266" mass="28460">MHHASFLHLDAASLRASKRIPDNATSGTTFLSSTGDRDMLGRHRFRSVGRHSLNRNPFFLALSAFGAKPAAMLRTPSFQALTVCITLAVASLLPTAHAQTPPSRLSERAEVGRLLDALPTAPDEVAAFALESRIRALWAQAASPAVGLLLSRAQRNLQAEAPADALEDLDAALTLDPAFAEAWLLRAQAQIAVGDHGAALKDLRQALAQEPRHFGALVVLSNVQEQAGDAEGALRSMREALAIHPRMSGGQERLRRLTQAARGQAI</sequence>
<dbReference type="RefSeq" id="WP_379596844.1">
    <property type="nucleotide sequence ID" value="NZ_JBHRTN010000010.1"/>
</dbReference>
<dbReference type="SUPFAM" id="SSF48452">
    <property type="entry name" value="TPR-like"/>
    <property type="match status" value="1"/>
</dbReference>
<evidence type="ECO:0000256" key="1">
    <source>
        <dbReference type="PROSITE-ProRule" id="PRU00339"/>
    </source>
</evidence>
<dbReference type="InterPro" id="IPR011990">
    <property type="entry name" value="TPR-like_helical_dom_sf"/>
</dbReference>
<dbReference type="Proteomes" id="UP001595593">
    <property type="component" value="Unassembled WGS sequence"/>
</dbReference>
<dbReference type="Gene3D" id="1.25.40.10">
    <property type="entry name" value="Tetratricopeptide repeat domain"/>
    <property type="match status" value="1"/>
</dbReference>
<feature type="repeat" description="TPR" evidence="1">
    <location>
        <begin position="180"/>
        <end position="213"/>
    </location>
</feature>
<dbReference type="PROSITE" id="PS50005">
    <property type="entry name" value="TPR"/>
    <property type="match status" value="1"/>
</dbReference>
<comment type="caution">
    <text evidence="2">The sequence shown here is derived from an EMBL/GenBank/DDBJ whole genome shotgun (WGS) entry which is preliminary data.</text>
</comment>
<organism evidence="2 3">
    <name type="scientific">Teichococcus globiformis</name>
    <dbReference type="NCBI Taxonomy" id="2307229"/>
    <lineage>
        <taxon>Bacteria</taxon>
        <taxon>Pseudomonadati</taxon>
        <taxon>Pseudomonadota</taxon>
        <taxon>Alphaproteobacteria</taxon>
        <taxon>Acetobacterales</taxon>
        <taxon>Roseomonadaceae</taxon>
        <taxon>Roseomonas</taxon>
    </lineage>
</organism>
<gene>
    <name evidence="2" type="ORF">ACFOD4_12460</name>
</gene>
<proteinExistence type="predicted"/>
<evidence type="ECO:0000313" key="3">
    <source>
        <dbReference type="Proteomes" id="UP001595593"/>
    </source>
</evidence>
<reference evidence="3" key="1">
    <citation type="journal article" date="2019" name="Int. J. Syst. Evol. Microbiol.">
        <title>The Global Catalogue of Microorganisms (GCM) 10K type strain sequencing project: providing services to taxonomists for standard genome sequencing and annotation.</title>
        <authorList>
            <consortium name="The Broad Institute Genomics Platform"/>
            <consortium name="The Broad Institute Genome Sequencing Center for Infectious Disease"/>
            <person name="Wu L."/>
            <person name="Ma J."/>
        </authorList>
    </citation>
    <scope>NUCLEOTIDE SEQUENCE [LARGE SCALE GENOMIC DNA]</scope>
    <source>
        <strain evidence="3">KCTC 52094</strain>
    </source>
</reference>
<dbReference type="EMBL" id="JBHRTN010000010">
    <property type="protein sequence ID" value="MFC3125873.1"/>
    <property type="molecule type" value="Genomic_DNA"/>
</dbReference>
<name>A0ABV7G2V5_9PROT</name>
<dbReference type="Pfam" id="PF14559">
    <property type="entry name" value="TPR_19"/>
    <property type="match status" value="1"/>
</dbReference>
<keyword evidence="1" id="KW-0802">TPR repeat</keyword>
<protein>
    <submittedName>
        <fullName evidence="2">Tetratricopeptide repeat protein</fullName>
    </submittedName>
</protein>
<dbReference type="InterPro" id="IPR019734">
    <property type="entry name" value="TPR_rpt"/>
</dbReference>
<keyword evidence="3" id="KW-1185">Reference proteome</keyword>